<evidence type="ECO:0000256" key="1">
    <source>
        <dbReference type="SAM" id="SignalP"/>
    </source>
</evidence>
<protein>
    <submittedName>
        <fullName evidence="2">DUF4893 domain-containing protein</fullName>
    </submittedName>
</protein>
<evidence type="ECO:0000313" key="2">
    <source>
        <dbReference type="EMBL" id="PAU97861.1"/>
    </source>
</evidence>
<dbReference type="InterPro" id="IPR032609">
    <property type="entry name" value="DUF4893"/>
</dbReference>
<dbReference type="Proteomes" id="UP000218023">
    <property type="component" value="Unassembled WGS sequence"/>
</dbReference>
<comment type="caution">
    <text evidence="2">The sequence shown here is derived from an EMBL/GenBank/DDBJ whole genome shotgun (WGS) entry which is preliminary data.</text>
</comment>
<evidence type="ECO:0000313" key="3">
    <source>
        <dbReference type="Proteomes" id="UP000218023"/>
    </source>
</evidence>
<proteinExistence type="predicted"/>
<dbReference type="Pfam" id="PF16233">
    <property type="entry name" value="DUF4893"/>
    <property type="match status" value="1"/>
</dbReference>
<dbReference type="EMBL" id="NSJZ01000003">
    <property type="protein sequence ID" value="PAU97861.1"/>
    <property type="molecule type" value="Genomic_DNA"/>
</dbReference>
<sequence>MRRNKAIALALAAAMAGSAAGAQDIRPDDRARLDQLETAMGRALRQVLATGSDEDVVIATDALRSPPMPADPAQAGSLAGDWRCSMVKMGGTLPLVAYPPFRCRIEAEGNLLRFEKLTGSQRTKGTIRAMDGRWVYLGSTFVQGEAPRPYGDFPPEFDTQAGETLPDVGVLEVTGEGRARLVLPLPYRESVLNVLVLTR</sequence>
<name>A0A2A2GK22_9RHOB</name>
<organism evidence="2 3">
    <name type="scientific">Paracoccus salipaludis</name>
    <dbReference type="NCBI Taxonomy" id="2032623"/>
    <lineage>
        <taxon>Bacteria</taxon>
        <taxon>Pseudomonadati</taxon>
        <taxon>Pseudomonadota</taxon>
        <taxon>Alphaproteobacteria</taxon>
        <taxon>Rhodobacterales</taxon>
        <taxon>Paracoccaceae</taxon>
        <taxon>Paracoccus</taxon>
    </lineage>
</organism>
<feature type="chain" id="PRO_5013353527" evidence="1">
    <location>
        <begin position="23"/>
        <end position="199"/>
    </location>
</feature>
<reference evidence="2 3" key="1">
    <citation type="submission" date="2017-09" db="EMBL/GenBank/DDBJ databases">
        <title>Paracoccus alkalisoli sp. nov., isolated from saline alkaline soil.</title>
        <authorList>
            <person name="Dong X."/>
            <person name="Zhang G."/>
        </authorList>
    </citation>
    <scope>NUCLEOTIDE SEQUENCE [LARGE SCALE GENOMIC DNA]</scope>
    <source>
        <strain evidence="2 3">WN007</strain>
    </source>
</reference>
<accession>A0A2A2GK22</accession>
<dbReference type="OrthoDB" id="9153930at2"/>
<keyword evidence="1" id="KW-0732">Signal</keyword>
<gene>
    <name evidence="2" type="ORF">CK240_05095</name>
</gene>
<keyword evidence="3" id="KW-1185">Reference proteome</keyword>
<dbReference type="AlphaFoldDB" id="A0A2A2GK22"/>
<feature type="signal peptide" evidence="1">
    <location>
        <begin position="1"/>
        <end position="22"/>
    </location>
</feature>